<keyword evidence="3" id="KW-1185">Reference proteome</keyword>
<accession>A0A3Q7EZQ9</accession>
<comment type="similarity">
    <text evidence="1">Belongs to the BLOC1S2 family.</text>
</comment>
<sequence>MEQDHLAESLTDLFTNVSTMIRGELQELINFGRFVIPTIGILRTIIAERSYAALFIISQETNNVLELVEKMNTRVAEEYKGFGDVASGLTIFVEQLKCKSGRFDEYVQQIDTIEQQVTEFEAVISMLDKYVSLLESKVQSAYQIPPPFLRLLCAWLASTICAILTFQDVLCTQDRALNHNGYLLQPTTGHIFAYIDQTAAYHGNNPQHHLRCPRNVKKVIWGCQQAIVESSATIAVLRSQYIQTTGLLSQPFPLVLTHFLRIAR</sequence>
<dbReference type="InParanoid" id="A0A3Q7EZQ9"/>
<evidence type="ECO:0000256" key="1">
    <source>
        <dbReference type="ARBA" id="ARBA00008468"/>
    </source>
</evidence>
<dbReference type="PANTHER" id="PTHR47882">
    <property type="entry name" value="BIOGENESIS OF LYSOSOME-RELATED ORGANELLES COMPLEX 1 SUBUNIT 2"/>
    <property type="match status" value="1"/>
</dbReference>
<dbReference type="PANTHER" id="PTHR47882:SF1">
    <property type="entry name" value="BIOGENESIS OF LYSOSOME-RELATED ORGANELLES COMPLEX 1 SUBUNIT 2"/>
    <property type="match status" value="1"/>
</dbReference>
<reference evidence="2" key="2">
    <citation type="submission" date="2019-01" db="UniProtKB">
        <authorList>
            <consortium name="EnsemblPlants"/>
        </authorList>
    </citation>
    <scope>IDENTIFICATION</scope>
    <source>
        <strain evidence="2">cv. Heinz 1706</strain>
    </source>
</reference>
<reference evidence="2" key="1">
    <citation type="journal article" date="2012" name="Nature">
        <title>The tomato genome sequence provides insights into fleshy fruit evolution.</title>
        <authorList>
            <consortium name="Tomato Genome Consortium"/>
        </authorList>
    </citation>
    <scope>NUCLEOTIDE SEQUENCE [LARGE SCALE GENOMIC DNA]</scope>
    <source>
        <strain evidence="2">cv. Heinz 1706</strain>
    </source>
</reference>
<evidence type="ECO:0000313" key="3">
    <source>
        <dbReference type="Proteomes" id="UP000004994"/>
    </source>
</evidence>
<dbReference type="STRING" id="4081.A0A3Q7EZQ9"/>
<dbReference type="AlphaFoldDB" id="A0A3Q7EZQ9"/>
<proteinExistence type="inferred from homology"/>
<protein>
    <submittedName>
        <fullName evidence="2">Uncharacterized protein</fullName>
    </submittedName>
</protein>
<dbReference type="Proteomes" id="UP000004994">
    <property type="component" value="Chromosome 2"/>
</dbReference>
<dbReference type="EnsemblPlants" id="Solyc02g065685.1.1">
    <property type="protein sequence ID" value="Solyc02g065685.1.1"/>
    <property type="gene ID" value="Solyc02g065685.1"/>
</dbReference>
<organism evidence="2">
    <name type="scientific">Solanum lycopersicum</name>
    <name type="common">Tomato</name>
    <name type="synonym">Lycopersicon esculentum</name>
    <dbReference type="NCBI Taxonomy" id="4081"/>
    <lineage>
        <taxon>Eukaryota</taxon>
        <taxon>Viridiplantae</taxon>
        <taxon>Streptophyta</taxon>
        <taxon>Embryophyta</taxon>
        <taxon>Tracheophyta</taxon>
        <taxon>Spermatophyta</taxon>
        <taxon>Magnoliopsida</taxon>
        <taxon>eudicotyledons</taxon>
        <taxon>Gunneridae</taxon>
        <taxon>Pentapetalae</taxon>
        <taxon>asterids</taxon>
        <taxon>lamiids</taxon>
        <taxon>Solanales</taxon>
        <taxon>Solanaceae</taxon>
        <taxon>Solanoideae</taxon>
        <taxon>Solaneae</taxon>
        <taxon>Solanum</taxon>
        <taxon>Solanum subgen. Lycopersicon</taxon>
    </lineage>
</organism>
<dbReference type="FunCoup" id="A0A3Q7EZQ9">
    <property type="interactions" value="534"/>
</dbReference>
<dbReference type="Gramene" id="Solyc02g065685.1.1">
    <property type="protein sequence ID" value="Solyc02g065685.1.1"/>
    <property type="gene ID" value="Solyc02g065685.1"/>
</dbReference>
<evidence type="ECO:0000313" key="2">
    <source>
        <dbReference type="EnsemblPlants" id="Solyc02g065685.1.1"/>
    </source>
</evidence>
<name>A0A3Q7EZQ9_SOLLC</name>
<dbReference type="Pfam" id="PF10046">
    <property type="entry name" value="BLOC1_2"/>
    <property type="match status" value="1"/>
</dbReference>
<dbReference type="InterPro" id="IPR019269">
    <property type="entry name" value="BLOC1_su2"/>
</dbReference>